<name>A0A2L1C9P4_METMI</name>
<sequence>MVVKNNFPPVEPYSSVRHDSRKEKVVIIIEVSSEGKMLDPKKMLQCESVISKFADEINTALFY</sequence>
<dbReference type="KEGG" id="mmad:MMJJ_06770"/>
<gene>
    <name evidence="1" type="ORF">MMJJ_06770</name>
</gene>
<dbReference type="EMBL" id="CP026606">
    <property type="protein sequence ID" value="AVB76091.1"/>
    <property type="molecule type" value="Genomic_DNA"/>
</dbReference>
<organism evidence="1 2">
    <name type="scientific">Methanococcus maripaludis</name>
    <name type="common">Methanococcus deltae</name>
    <dbReference type="NCBI Taxonomy" id="39152"/>
    <lineage>
        <taxon>Archaea</taxon>
        <taxon>Methanobacteriati</taxon>
        <taxon>Methanobacteriota</taxon>
        <taxon>Methanomada group</taxon>
        <taxon>Methanococci</taxon>
        <taxon>Methanococcales</taxon>
        <taxon>Methanococcaceae</taxon>
        <taxon>Methanococcus</taxon>
    </lineage>
</organism>
<protein>
    <submittedName>
        <fullName evidence="1">Uncharacterized protein</fullName>
    </submittedName>
</protein>
<dbReference type="Proteomes" id="UP000239462">
    <property type="component" value="Chromosome"/>
</dbReference>
<evidence type="ECO:0000313" key="2">
    <source>
        <dbReference type="Proteomes" id="UP000239462"/>
    </source>
</evidence>
<dbReference type="AlphaFoldDB" id="A0A2L1C9P4"/>
<proteinExistence type="predicted"/>
<accession>A0A2L1C9P4</accession>
<evidence type="ECO:0000313" key="1">
    <source>
        <dbReference type="EMBL" id="AVB76091.1"/>
    </source>
</evidence>
<reference evidence="2" key="1">
    <citation type="journal article" date="2018" name="Genome Announc.">
        <title>Complete Genome Sequence of the Methanococcus maripaludis Type Strain JJ (DSM 2067), a Model for Selenoprotein Synthesis in Archaea.</title>
        <authorList>
            <person name="Poehlein A."/>
            <person name="Heym D."/>
            <person name="Quitzke V."/>
            <person name="Fersch J."/>
            <person name="Daniel R."/>
            <person name="Rother M."/>
        </authorList>
    </citation>
    <scope>NUCLEOTIDE SEQUENCE [LARGE SCALE GENOMIC DNA]</scope>
    <source>
        <strain evidence="2">DSM 2067</strain>
    </source>
</reference>